<protein>
    <submittedName>
        <fullName evidence="10">Uncharacterized protein</fullName>
    </submittedName>
</protein>
<comment type="similarity">
    <text evidence="2 7">Belongs to the sodium:solute symporter (SSF) (TC 2.A.21) family.</text>
</comment>
<evidence type="ECO:0000256" key="8">
    <source>
        <dbReference type="SAM" id="MobiDB-lite"/>
    </source>
</evidence>
<keyword evidence="5 9" id="KW-1133">Transmembrane helix</keyword>
<comment type="subcellular location">
    <subcellularLocation>
        <location evidence="1">Membrane</location>
        <topology evidence="1">Multi-pass membrane protein</topology>
    </subcellularLocation>
</comment>
<feature type="transmembrane region" description="Helical" evidence="9">
    <location>
        <begin position="12"/>
        <end position="35"/>
    </location>
</feature>
<dbReference type="InterPro" id="IPR038377">
    <property type="entry name" value="Na/Glc_symporter_sf"/>
</dbReference>
<keyword evidence="11" id="KW-1185">Reference proteome</keyword>
<evidence type="ECO:0000256" key="6">
    <source>
        <dbReference type="ARBA" id="ARBA00023136"/>
    </source>
</evidence>
<feature type="transmembrane region" description="Helical" evidence="9">
    <location>
        <begin position="498"/>
        <end position="519"/>
    </location>
</feature>
<proteinExistence type="inferred from homology"/>
<accession>A0A9N8DX56</accession>
<name>A0A9N8DX56_9STRA</name>
<feature type="transmembrane region" description="Helical" evidence="9">
    <location>
        <begin position="73"/>
        <end position="90"/>
    </location>
</feature>
<dbReference type="Pfam" id="PF00474">
    <property type="entry name" value="SSF"/>
    <property type="match status" value="1"/>
</dbReference>
<evidence type="ECO:0000256" key="2">
    <source>
        <dbReference type="ARBA" id="ARBA00006434"/>
    </source>
</evidence>
<evidence type="ECO:0000256" key="5">
    <source>
        <dbReference type="ARBA" id="ARBA00022989"/>
    </source>
</evidence>
<dbReference type="OrthoDB" id="6132759at2759"/>
<dbReference type="InterPro" id="IPR001734">
    <property type="entry name" value="Na/solute_symporter"/>
</dbReference>
<evidence type="ECO:0000256" key="3">
    <source>
        <dbReference type="ARBA" id="ARBA00022448"/>
    </source>
</evidence>
<keyword evidence="6 9" id="KW-0472">Membrane</keyword>
<dbReference type="InterPro" id="IPR050277">
    <property type="entry name" value="Sodium:Solute_Symporter"/>
</dbReference>
<dbReference type="PROSITE" id="PS50283">
    <property type="entry name" value="NA_SOLUT_SYMP_3"/>
    <property type="match status" value="1"/>
</dbReference>
<evidence type="ECO:0000256" key="9">
    <source>
        <dbReference type="SAM" id="Phobius"/>
    </source>
</evidence>
<dbReference type="PANTHER" id="PTHR48086">
    <property type="entry name" value="SODIUM/PROLINE SYMPORTER-RELATED"/>
    <property type="match status" value="1"/>
</dbReference>
<sequence length="585" mass="63375">MAFNVSEAAAYAVLYIVLGVFSLLAVGSTGMLSCLPESISRCFTLGNNSSAGDHEKMKTTDYFLSARNSASSVSIALSFFASGMGAWIVYGTTEMGATPSLSWLGVLGYASASAFPAVLITWLGPKVRNYMDENGSGKAFGTTDFGRQRYGRVMQVATAVVSVFYMFIYIVAELTSISNVFALLVNNFSDSFGLTVTISLGAITVLYTTFAGLPASILTDKFQGIIMALLVLMLTIAVCAFQENRVTREEFALASNWTTDGLMAAVTLFIAIVCAELFNQATWQRVWAAEDEKALRRGFLVGSAMVFLLMAFFGIMGMIAYANDPESYDNFEKFAFLAFFDLLAPMGNGWHVLVLILVTALAASSIDSLQNGITSIFSADLVKIGWNPKWITRALVVSINVPAIYMASIQYDVISLFLVADLVCATSVLPVFLGLQTRDWGLLKAPTELGAISGCIAGVVTVLINGVVNDADGGLFDYFWLRNDAICALCGSKTMVSFIITPLISGFFTYLVSFLDILARGDRARMPLIPLPFDEGTAENGMENDVDVDEEVDDVKEKLDLEEEEGKIVTTDSENEKDRIIEVDA</sequence>
<feature type="transmembrane region" description="Helical" evidence="9">
    <location>
        <begin position="222"/>
        <end position="241"/>
    </location>
</feature>
<feature type="transmembrane region" description="Helical" evidence="9">
    <location>
        <begin position="447"/>
        <end position="468"/>
    </location>
</feature>
<evidence type="ECO:0000256" key="7">
    <source>
        <dbReference type="RuleBase" id="RU362091"/>
    </source>
</evidence>
<feature type="transmembrane region" description="Helical" evidence="9">
    <location>
        <begin position="192"/>
        <end position="210"/>
    </location>
</feature>
<dbReference type="PANTHER" id="PTHR48086:SF10">
    <property type="entry name" value="AGR155CP"/>
    <property type="match status" value="1"/>
</dbReference>
<dbReference type="Proteomes" id="UP001153069">
    <property type="component" value="Unassembled WGS sequence"/>
</dbReference>
<dbReference type="GO" id="GO:0015606">
    <property type="term" value="F:spermidine transmembrane transporter activity"/>
    <property type="evidence" value="ECO:0007669"/>
    <property type="project" value="TreeGrafter"/>
</dbReference>
<comment type="caution">
    <text evidence="10">The sequence shown here is derived from an EMBL/GenBank/DDBJ whole genome shotgun (WGS) entry which is preliminary data.</text>
</comment>
<feature type="transmembrane region" description="Helical" evidence="9">
    <location>
        <begin position="413"/>
        <end position="435"/>
    </location>
</feature>
<feature type="compositionally biased region" description="Basic and acidic residues" evidence="8">
    <location>
        <begin position="574"/>
        <end position="585"/>
    </location>
</feature>
<feature type="transmembrane region" description="Helical" evidence="9">
    <location>
        <begin position="299"/>
        <end position="322"/>
    </location>
</feature>
<reference evidence="10" key="1">
    <citation type="submission" date="2020-06" db="EMBL/GenBank/DDBJ databases">
        <authorList>
            <consortium name="Plant Systems Biology data submission"/>
        </authorList>
    </citation>
    <scope>NUCLEOTIDE SEQUENCE</scope>
    <source>
        <strain evidence="10">D6</strain>
    </source>
</reference>
<keyword evidence="3" id="KW-0813">Transport</keyword>
<evidence type="ECO:0000313" key="10">
    <source>
        <dbReference type="EMBL" id="CAB9510411.1"/>
    </source>
</evidence>
<feature type="transmembrane region" description="Helical" evidence="9">
    <location>
        <begin position="102"/>
        <end position="123"/>
    </location>
</feature>
<evidence type="ECO:0000313" key="11">
    <source>
        <dbReference type="Proteomes" id="UP001153069"/>
    </source>
</evidence>
<dbReference type="GO" id="GO:0005886">
    <property type="term" value="C:plasma membrane"/>
    <property type="evidence" value="ECO:0007669"/>
    <property type="project" value="TreeGrafter"/>
</dbReference>
<dbReference type="AlphaFoldDB" id="A0A9N8DX56"/>
<feature type="transmembrane region" description="Helical" evidence="9">
    <location>
        <begin position="153"/>
        <end position="172"/>
    </location>
</feature>
<dbReference type="Gene3D" id="1.20.1730.10">
    <property type="entry name" value="Sodium/glucose cotransporter"/>
    <property type="match status" value="1"/>
</dbReference>
<evidence type="ECO:0000256" key="1">
    <source>
        <dbReference type="ARBA" id="ARBA00004141"/>
    </source>
</evidence>
<gene>
    <name evidence="10" type="ORF">SEMRO_435_G142330.1</name>
</gene>
<feature type="region of interest" description="Disordered" evidence="8">
    <location>
        <begin position="563"/>
        <end position="585"/>
    </location>
</feature>
<keyword evidence="4 9" id="KW-0812">Transmembrane</keyword>
<feature type="transmembrane region" description="Helical" evidence="9">
    <location>
        <begin position="261"/>
        <end position="278"/>
    </location>
</feature>
<organism evidence="10 11">
    <name type="scientific">Seminavis robusta</name>
    <dbReference type="NCBI Taxonomy" id="568900"/>
    <lineage>
        <taxon>Eukaryota</taxon>
        <taxon>Sar</taxon>
        <taxon>Stramenopiles</taxon>
        <taxon>Ochrophyta</taxon>
        <taxon>Bacillariophyta</taxon>
        <taxon>Bacillariophyceae</taxon>
        <taxon>Bacillariophycidae</taxon>
        <taxon>Naviculales</taxon>
        <taxon>Naviculaceae</taxon>
        <taxon>Seminavis</taxon>
    </lineage>
</organism>
<dbReference type="EMBL" id="CAICTM010000434">
    <property type="protein sequence ID" value="CAB9510411.1"/>
    <property type="molecule type" value="Genomic_DNA"/>
</dbReference>
<evidence type="ECO:0000256" key="4">
    <source>
        <dbReference type="ARBA" id="ARBA00022692"/>
    </source>
</evidence>